<evidence type="ECO:0000313" key="2">
    <source>
        <dbReference type="Proteomes" id="UP000501690"/>
    </source>
</evidence>
<organism evidence="1 2">
    <name type="scientific">Vigna unguiculata</name>
    <name type="common">Cowpea</name>
    <dbReference type="NCBI Taxonomy" id="3917"/>
    <lineage>
        <taxon>Eukaryota</taxon>
        <taxon>Viridiplantae</taxon>
        <taxon>Streptophyta</taxon>
        <taxon>Embryophyta</taxon>
        <taxon>Tracheophyta</taxon>
        <taxon>Spermatophyta</taxon>
        <taxon>Magnoliopsida</taxon>
        <taxon>eudicotyledons</taxon>
        <taxon>Gunneridae</taxon>
        <taxon>Pentapetalae</taxon>
        <taxon>rosids</taxon>
        <taxon>fabids</taxon>
        <taxon>Fabales</taxon>
        <taxon>Fabaceae</taxon>
        <taxon>Papilionoideae</taxon>
        <taxon>50 kb inversion clade</taxon>
        <taxon>NPAAA clade</taxon>
        <taxon>indigoferoid/millettioid clade</taxon>
        <taxon>Phaseoleae</taxon>
        <taxon>Vigna</taxon>
    </lineage>
</organism>
<dbReference type="AlphaFoldDB" id="A0A4D6KZ49"/>
<dbReference type="EMBL" id="CP039346">
    <property type="protein sequence ID" value="QCD81747.1"/>
    <property type="molecule type" value="Genomic_DNA"/>
</dbReference>
<reference evidence="1 2" key="1">
    <citation type="submission" date="2019-04" db="EMBL/GenBank/DDBJ databases">
        <title>An improved genome assembly and genetic linkage map for asparagus bean, Vigna unguiculata ssp. sesquipedialis.</title>
        <authorList>
            <person name="Xia Q."/>
            <person name="Zhang R."/>
            <person name="Dong Y."/>
        </authorList>
    </citation>
    <scope>NUCLEOTIDE SEQUENCE [LARGE SCALE GENOMIC DNA]</scope>
    <source>
        <tissue evidence="1">Leaf</tissue>
    </source>
</reference>
<accession>A0A4D6KZ49</accession>
<gene>
    <name evidence="1" type="ORF">DEO72_LG2g2077</name>
</gene>
<protein>
    <submittedName>
        <fullName evidence="1">Uncharacterized protein</fullName>
    </submittedName>
</protein>
<name>A0A4D6KZ49_VIGUN</name>
<sequence>MATNRNRLILQNRSRTKKGLGFSSTYVNEECSKSFEGGNNSDPSRTFCLSMGSRELNCFGNETDVKICLAGYGLVLFIVEECLAPVRMLLPNLERKRKRVPRSIPMLKSVIKKYMSSPTTI</sequence>
<evidence type="ECO:0000313" key="1">
    <source>
        <dbReference type="EMBL" id="QCD81747.1"/>
    </source>
</evidence>
<dbReference type="Proteomes" id="UP000501690">
    <property type="component" value="Linkage Group LG2"/>
</dbReference>
<proteinExistence type="predicted"/>
<keyword evidence="2" id="KW-1185">Reference proteome</keyword>